<accession>A0ABN3V8A4</accession>
<protein>
    <recommendedName>
        <fullName evidence="3">2'-5' RNA ligase family protein</fullName>
    </recommendedName>
</protein>
<dbReference type="SUPFAM" id="SSF55144">
    <property type="entry name" value="LigT-like"/>
    <property type="match status" value="1"/>
</dbReference>
<reference evidence="1 2" key="1">
    <citation type="journal article" date="2019" name="Int. J. Syst. Evol. Microbiol.">
        <title>The Global Catalogue of Microorganisms (GCM) 10K type strain sequencing project: providing services to taxonomists for standard genome sequencing and annotation.</title>
        <authorList>
            <consortium name="The Broad Institute Genomics Platform"/>
            <consortium name="The Broad Institute Genome Sequencing Center for Infectious Disease"/>
            <person name="Wu L."/>
            <person name="Ma J."/>
        </authorList>
    </citation>
    <scope>NUCLEOTIDE SEQUENCE [LARGE SCALE GENOMIC DNA]</scope>
    <source>
        <strain evidence="1 2">JCM 9383</strain>
    </source>
</reference>
<comment type="caution">
    <text evidence="1">The sequence shown here is derived from an EMBL/GenBank/DDBJ whole genome shotgun (WGS) entry which is preliminary data.</text>
</comment>
<sequence length="214" mass="23366">MRQWIGGEASIWPDEKWEIYAVPGPDSAVAELAARHRGVLEEFPEHLSVVDRQWLHMTVYPVPWWASEAPESEVRRLHTALCDAAAGLEPVTVTVGPGLASRVGPLLETDTADDGPWAEVTSRIAAVAEEITGTPAATTSPAHVSLAYTTADLDVAGHERLASRLRRVRSSPVRAQWTVDTLHLARVRQDPVAHTYTWTEAHPIPIGTRRSPAG</sequence>
<keyword evidence="2" id="KW-1185">Reference proteome</keyword>
<gene>
    <name evidence="1" type="ORF">GCM10010470_16570</name>
</gene>
<evidence type="ECO:0000313" key="1">
    <source>
        <dbReference type="EMBL" id="GAA2783271.1"/>
    </source>
</evidence>
<dbReference type="Gene3D" id="3.90.1140.10">
    <property type="entry name" value="Cyclic phosphodiesterase"/>
    <property type="match status" value="1"/>
</dbReference>
<dbReference type="EMBL" id="BAAAUX010000009">
    <property type="protein sequence ID" value="GAA2783271.1"/>
    <property type="molecule type" value="Genomic_DNA"/>
</dbReference>
<name>A0ABN3V8A4_9PSEU</name>
<dbReference type="InterPro" id="IPR009097">
    <property type="entry name" value="Cyclic_Pdiesterase"/>
</dbReference>
<evidence type="ECO:0008006" key="3">
    <source>
        <dbReference type="Google" id="ProtNLM"/>
    </source>
</evidence>
<proteinExistence type="predicted"/>
<evidence type="ECO:0000313" key="2">
    <source>
        <dbReference type="Proteomes" id="UP001500979"/>
    </source>
</evidence>
<dbReference type="RefSeq" id="WP_344678887.1">
    <property type="nucleotide sequence ID" value="NZ_BAAAUX010000009.1"/>
</dbReference>
<organism evidence="1 2">
    <name type="scientific">Saccharopolyspora taberi</name>
    <dbReference type="NCBI Taxonomy" id="60895"/>
    <lineage>
        <taxon>Bacteria</taxon>
        <taxon>Bacillati</taxon>
        <taxon>Actinomycetota</taxon>
        <taxon>Actinomycetes</taxon>
        <taxon>Pseudonocardiales</taxon>
        <taxon>Pseudonocardiaceae</taxon>
        <taxon>Saccharopolyspora</taxon>
    </lineage>
</organism>
<dbReference type="Proteomes" id="UP001500979">
    <property type="component" value="Unassembled WGS sequence"/>
</dbReference>